<feature type="region of interest" description="Disordered" evidence="1">
    <location>
        <begin position="149"/>
        <end position="168"/>
    </location>
</feature>
<sequence>MNALRAGAASVDLRAPVGVDLVGFLRRHQANEGNNQALEAGVLVLDDGHSRAVIVSIDTGSIVRPFADHMRERIAEAAGAGADAVFINASHTHAAPPLPGHIKTGGSTAEPTPAEMHYARAVLEGVEAAAAQAARGLVPVRLGHRRTSFDGGVNRRQRTDDGGTIMGWNPDGFRDTSLDVVRIETDSGTTLATLISYGCHPVVLGPDLNLACADFVAPMRREVRASTGGECLFLQGCAGNVFPLEGLFAEPGPEITFGKQMARRALGVFDDAQPWEVTHRGTVMQSASPMALWRSELVPGAGQAIAVAQRDVELKLQVLPTLAEAGEVRRGLEERLADLQARKRPRTEWNSVWLHLEWATRVEQSLTDGTATDRVLAPIGALTVGPLTVVTLPCEPFAEIGAEIKRRVSGDLIVLGYTNHMVGYVPTREEFAWGGYEPWLAPRHFGQPAPFDPGTADLLIQEAVAAAQQTQADAAARCGDAHPRSPSPGQVRSDDLTGRPTAWS</sequence>
<dbReference type="Proteomes" id="UP001597229">
    <property type="component" value="Unassembled WGS sequence"/>
</dbReference>
<evidence type="ECO:0008006" key="4">
    <source>
        <dbReference type="Google" id="ProtNLM"/>
    </source>
</evidence>
<organism evidence="2 3">
    <name type="scientific">Nocardioides ginsengisoli</name>
    <dbReference type="NCBI Taxonomy" id="363868"/>
    <lineage>
        <taxon>Bacteria</taxon>
        <taxon>Bacillati</taxon>
        <taxon>Actinomycetota</taxon>
        <taxon>Actinomycetes</taxon>
        <taxon>Propionibacteriales</taxon>
        <taxon>Nocardioidaceae</taxon>
        <taxon>Nocardioides</taxon>
    </lineage>
</organism>
<proteinExistence type="predicted"/>
<name>A0ABW3W5F9_9ACTN</name>
<reference evidence="3" key="1">
    <citation type="journal article" date="2019" name="Int. J. Syst. Evol. Microbiol.">
        <title>The Global Catalogue of Microorganisms (GCM) 10K type strain sequencing project: providing services to taxonomists for standard genome sequencing and annotation.</title>
        <authorList>
            <consortium name="The Broad Institute Genomics Platform"/>
            <consortium name="The Broad Institute Genome Sequencing Center for Infectious Disease"/>
            <person name="Wu L."/>
            <person name="Ma J."/>
        </authorList>
    </citation>
    <scope>NUCLEOTIDE SEQUENCE [LARGE SCALE GENOMIC DNA]</scope>
    <source>
        <strain evidence="3">CCUG 52478</strain>
    </source>
</reference>
<evidence type="ECO:0000313" key="2">
    <source>
        <dbReference type="EMBL" id="MFD1250301.1"/>
    </source>
</evidence>
<keyword evidence="3" id="KW-1185">Reference proteome</keyword>
<dbReference type="RefSeq" id="WP_367919580.1">
    <property type="nucleotide sequence ID" value="NZ_BAABAC010000023.1"/>
</dbReference>
<dbReference type="EMBL" id="JBHTLX010000023">
    <property type="protein sequence ID" value="MFD1250301.1"/>
    <property type="molecule type" value="Genomic_DNA"/>
</dbReference>
<evidence type="ECO:0000256" key="1">
    <source>
        <dbReference type="SAM" id="MobiDB-lite"/>
    </source>
</evidence>
<comment type="caution">
    <text evidence="2">The sequence shown here is derived from an EMBL/GenBank/DDBJ whole genome shotgun (WGS) entry which is preliminary data.</text>
</comment>
<feature type="region of interest" description="Disordered" evidence="1">
    <location>
        <begin position="471"/>
        <end position="504"/>
    </location>
</feature>
<gene>
    <name evidence="2" type="ORF">ACFQ3F_21080</name>
</gene>
<evidence type="ECO:0000313" key="3">
    <source>
        <dbReference type="Proteomes" id="UP001597229"/>
    </source>
</evidence>
<protein>
    <recommendedName>
        <fullName evidence="4">Neutral/alkaline non-lysosomal ceramidase N-terminal domain-containing protein</fullName>
    </recommendedName>
</protein>
<accession>A0ABW3W5F9</accession>